<gene>
    <name evidence="3" type="ORF">MNBD_BACTEROID04-621</name>
</gene>
<feature type="transmembrane region" description="Helical" evidence="2">
    <location>
        <begin position="9"/>
        <end position="27"/>
    </location>
</feature>
<dbReference type="AlphaFoldDB" id="A0A3B0TWB7"/>
<keyword evidence="2" id="KW-1133">Transmembrane helix</keyword>
<accession>A0A3B0TWB7</accession>
<sequence>MKLKLKNKLPFIIIITIITLISINYITKFNDFSLVLTNAEKLRKQHEYFLKNSPFKKTLSLTRKERIEQGLPPNKYYEREWELTMNPATGKPEPNKILALQKRLKNKSLSKRNPGDAVDNSWVDRGPNNVGGRTRIVLFDPNDATNKRVFAG</sequence>
<proteinExistence type="predicted"/>
<feature type="non-terminal residue" evidence="3">
    <location>
        <position position="152"/>
    </location>
</feature>
<evidence type="ECO:0000256" key="2">
    <source>
        <dbReference type="SAM" id="Phobius"/>
    </source>
</evidence>
<reference evidence="3" key="1">
    <citation type="submission" date="2018-06" db="EMBL/GenBank/DDBJ databases">
        <authorList>
            <person name="Zhirakovskaya E."/>
        </authorList>
    </citation>
    <scope>NUCLEOTIDE SEQUENCE</scope>
</reference>
<protein>
    <submittedName>
        <fullName evidence="3">Uncharacterized protein</fullName>
    </submittedName>
</protein>
<evidence type="ECO:0000256" key="1">
    <source>
        <dbReference type="SAM" id="MobiDB-lite"/>
    </source>
</evidence>
<feature type="region of interest" description="Disordered" evidence="1">
    <location>
        <begin position="107"/>
        <end position="126"/>
    </location>
</feature>
<keyword evidence="2" id="KW-0472">Membrane</keyword>
<evidence type="ECO:0000313" key="3">
    <source>
        <dbReference type="EMBL" id="VAW18712.1"/>
    </source>
</evidence>
<keyword evidence="2" id="KW-0812">Transmembrane</keyword>
<name>A0A3B0TWB7_9ZZZZ</name>
<dbReference type="EMBL" id="UOER01000028">
    <property type="protein sequence ID" value="VAW18712.1"/>
    <property type="molecule type" value="Genomic_DNA"/>
</dbReference>
<organism evidence="3">
    <name type="scientific">hydrothermal vent metagenome</name>
    <dbReference type="NCBI Taxonomy" id="652676"/>
    <lineage>
        <taxon>unclassified sequences</taxon>
        <taxon>metagenomes</taxon>
        <taxon>ecological metagenomes</taxon>
    </lineage>
</organism>